<evidence type="ECO:0000256" key="10">
    <source>
        <dbReference type="SAM" id="Phobius"/>
    </source>
</evidence>
<dbReference type="InterPro" id="IPR001193">
    <property type="entry name" value="MBTPS2"/>
</dbReference>
<dbReference type="Proteomes" id="UP000492821">
    <property type="component" value="Unassembled WGS sequence"/>
</dbReference>
<evidence type="ECO:0000313" key="13">
    <source>
        <dbReference type="WBParaSite" id="Pan_g5594.t1"/>
    </source>
</evidence>
<dbReference type="GO" id="GO:0005737">
    <property type="term" value="C:cytoplasm"/>
    <property type="evidence" value="ECO:0007669"/>
    <property type="project" value="TreeGrafter"/>
</dbReference>
<dbReference type="PRINTS" id="PR01000">
    <property type="entry name" value="SREBPS2PTASE"/>
</dbReference>
<evidence type="ECO:0000256" key="3">
    <source>
        <dbReference type="ARBA" id="ARBA00012347"/>
    </source>
</evidence>
<dbReference type="AlphaFoldDB" id="A0A7E4W2P6"/>
<feature type="domain" description="Peptidase M50" evidence="11">
    <location>
        <begin position="177"/>
        <end position="333"/>
    </location>
</feature>
<proteinExistence type="predicted"/>
<comment type="catalytic activity">
    <reaction evidence="1">
        <text>Cleaves several transcription factors that are type-2 transmembrane proteins within membrane-spanning domains. Known substrates include sterol regulatory element-binding protein (SREBP) -1, SREBP-2 and forms of the transcriptional activator ATF6. SREBP-2 is cleaved at the site 477-DRSRILL-|-CVLTFLCLSFNPLTSLLQWGGA-505. The residues Asn-Pro, 11 residues distal to the site of cleavage in the membrane-spanning domain, are important for cleavage by S2P endopeptidase. Replacement of either of these residues does not prevent cleavage, but there is no cleavage if both of these residues are replaced.</text>
        <dbReference type="EC" id="3.4.24.85"/>
    </reaction>
</comment>
<evidence type="ECO:0000256" key="1">
    <source>
        <dbReference type="ARBA" id="ARBA00001350"/>
    </source>
</evidence>
<dbReference type="GO" id="GO:0016020">
    <property type="term" value="C:membrane"/>
    <property type="evidence" value="ECO:0007669"/>
    <property type="project" value="InterPro"/>
</dbReference>
<keyword evidence="7 10" id="KW-0472">Membrane</keyword>
<dbReference type="GO" id="GO:1905897">
    <property type="term" value="P:regulation of response to endoplasmic reticulum stress"/>
    <property type="evidence" value="ECO:0007669"/>
    <property type="project" value="TreeGrafter"/>
</dbReference>
<evidence type="ECO:0000313" key="12">
    <source>
        <dbReference type="Proteomes" id="UP000492821"/>
    </source>
</evidence>
<reference evidence="12" key="1">
    <citation type="journal article" date="2013" name="Genetics">
        <title>The draft genome and transcriptome of Panagrellus redivivus are shaped by the harsh demands of a free-living lifestyle.</title>
        <authorList>
            <person name="Srinivasan J."/>
            <person name="Dillman A.R."/>
            <person name="Macchietto M.G."/>
            <person name="Heikkinen L."/>
            <person name="Lakso M."/>
            <person name="Fracchia K.M."/>
            <person name="Antoshechkin I."/>
            <person name="Mortazavi A."/>
            <person name="Wong G."/>
            <person name="Sternberg P.W."/>
        </authorList>
    </citation>
    <scope>NUCLEOTIDE SEQUENCE [LARGE SCALE GENOMIC DNA]</scope>
    <source>
        <strain evidence="12">MT8872</strain>
    </source>
</reference>
<accession>A0A7E4W2P6</accession>
<evidence type="ECO:0000256" key="2">
    <source>
        <dbReference type="ARBA" id="ARBA00004127"/>
    </source>
</evidence>
<feature type="transmembrane region" description="Helical" evidence="10">
    <location>
        <begin position="176"/>
        <end position="197"/>
    </location>
</feature>
<reference evidence="13" key="2">
    <citation type="submission" date="2020-10" db="UniProtKB">
        <authorList>
            <consortium name="WormBaseParasite"/>
        </authorList>
    </citation>
    <scope>IDENTIFICATION</scope>
</reference>
<evidence type="ECO:0000256" key="4">
    <source>
        <dbReference type="ARBA" id="ARBA00014400"/>
    </source>
</evidence>
<comment type="subcellular location">
    <subcellularLocation>
        <location evidence="2">Endomembrane system</location>
        <topology evidence="2">Multi-pass membrane protein</topology>
    </subcellularLocation>
</comment>
<evidence type="ECO:0000256" key="7">
    <source>
        <dbReference type="ARBA" id="ARBA00023136"/>
    </source>
</evidence>
<feature type="transmembrane region" description="Helical" evidence="10">
    <location>
        <begin position="84"/>
        <end position="108"/>
    </location>
</feature>
<protein>
    <recommendedName>
        <fullName evidence="4">Membrane-bound transcription factor site-2 protease</fullName>
        <ecNumber evidence="3">3.4.24.85</ecNumber>
    </recommendedName>
    <alternativeName>
        <fullName evidence="8">Endopeptidase S2P</fullName>
    </alternativeName>
</protein>
<evidence type="ECO:0000259" key="11">
    <source>
        <dbReference type="Pfam" id="PF02163"/>
    </source>
</evidence>
<dbReference type="EC" id="3.4.24.85" evidence="3"/>
<evidence type="ECO:0000256" key="5">
    <source>
        <dbReference type="ARBA" id="ARBA00022692"/>
    </source>
</evidence>
<evidence type="ECO:0000256" key="6">
    <source>
        <dbReference type="ARBA" id="ARBA00022989"/>
    </source>
</evidence>
<dbReference type="PANTHER" id="PTHR13325">
    <property type="entry name" value="PROTEASE M50 MEMBRANE-BOUND TRANSCRIPTION FACTOR SITE 2 PROTEASE"/>
    <property type="match status" value="1"/>
</dbReference>
<feature type="transmembrane region" description="Helical" evidence="10">
    <location>
        <begin position="561"/>
        <end position="582"/>
    </location>
</feature>
<dbReference type="GO" id="GO:0004222">
    <property type="term" value="F:metalloendopeptidase activity"/>
    <property type="evidence" value="ECO:0007669"/>
    <property type="project" value="InterPro"/>
</dbReference>
<comment type="function">
    <text evidence="9">Zinc metalloprotease that mediates intramembrane proteolysis of proteins such as ATF6, ATF6B, SREBF1/SREBP1 and SREBF2/SREBP2. Catalyzes the second step in the proteolytic activation of the sterol regulatory element-binding proteins (SREBPs) SREBF1/SREBP1 and SREBF2/SREBP2: cleaves SREBPs within the first transmembrane segment, thereby releasing the N-terminal segment with a portion of the transmembrane segment attached. Mature N-terminal SREBP fragments shuttle to the nucleus and activate gene transcription. Also mediates the second step in the proteolytic activation of the cyclic AMP-dependent transcription factor ATF-6 (ATF6 and ATF6B). Involved in intramembrane proteolysis during bone formation. In astrocytes and osteoblasts, upon DNA damage and ER stress, mediates the second step of the regulated intramembrane proteolytic activation of the transcription factor CREB3L1, leading to the inhibition of cell-cycle progression.</text>
</comment>
<keyword evidence="12" id="KW-1185">Reference proteome</keyword>
<keyword evidence="6 10" id="KW-1133">Transmembrane helix</keyword>
<evidence type="ECO:0000256" key="9">
    <source>
        <dbReference type="ARBA" id="ARBA00045828"/>
    </source>
</evidence>
<dbReference type="GO" id="GO:0012505">
    <property type="term" value="C:endomembrane system"/>
    <property type="evidence" value="ECO:0007669"/>
    <property type="project" value="UniProtKB-SubCell"/>
</dbReference>
<dbReference type="GO" id="GO:0031293">
    <property type="term" value="P:membrane protein intracellular domain proteolysis"/>
    <property type="evidence" value="ECO:0007669"/>
    <property type="project" value="TreeGrafter"/>
</dbReference>
<dbReference type="Pfam" id="PF02163">
    <property type="entry name" value="Peptidase_M50"/>
    <property type="match status" value="1"/>
</dbReference>
<dbReference type="InterPro" id="IPR008915">
    <property type="entry name" value="Peptidase_M50"/>
</dbReference>
<sequence>MLFTTSLCLLLLFWTSLFLLDYYLRINHVQWYLDFSDRSGLQVSLAQFRFYVSRFDGSHFFNSYSTTVRRWKNSRNWMLAVDTWFSVGAFVALCCFVLATLYLSYLLVCEVFNFIALFSVRSWHQVRVSSDGNYHSVGGEAVDQGALSYVPYQSHVQSGITPVIPGVNIPMEHLPLFMSVLIIAGIIHEIGHAFAAASSNVRVTGFGIFLYGIYPGAFTEIDTGELERATPAQKLRIYSAGIWHNLILALLGYIFYLLVPTMCLLLFKTGAGVLVTDISSNSGLVGPSGLQYGHVISQLNGCNVYDKQSYLRCLARFEADVPRHGYYLPASSVFPLTASSNMIQVVGGETGCCQEFENITTSSHICFQYVANRTAKDQKVTPAMDFGEHLGLKNRAQRAAIGGDSDNSDSTAQSKGINLADYNFACLPAREVTDHVPCSHDSVQEKNGEICVYPAMYNGTVLLRFDVANSTRPIIFIGQISEARFLLNLQELIPRSSWIPYSIPGALELACKYVITFSLALGLLNAVPCHGLDGHWIADVVVDYFFGSKPITFRDNVSGALVLYGTTVFLLNVMIGFLKFVVIHTLGSL</sequence>
<organism evidence="12 13">
    <name type="scientific">Panagrellus redivivus</name>
    <name type="common">Microworm</name>
    <dbReference type="NCBI Taxonomy" id="6233"/>
    <lineage>
        <taxon>Eukaryota</taxon>
        <taxon>Metazoa</taxon>
        <taxon>Ecdysozoa</taxon>
        <taxon>Nematoda</taxon>
        <taxon>Chromadorea</taxon>
        <taxon>Rhabditida</taxon>
        <taxon>Tylenchina</taxon>
        <taxon>Panagrolaimomorpha</taxon>
        <taxon>Panagrolaimoidea</taxon>
        <taxon>Panagrolaimidae</taxon>
        <taxon>Panagrellus</taxon>
    </lineage>
</organism>
<feature type="transmembrane region" description="Helical" evidence="10">
    <location>
        <begin position="242"/>
        <end position="267"/>
    </location>
</feature>
<evidence type="ECO:0000256" key="8">
    <source>
        <dbReference type="ARBA" id="ARBA00032658"/>
    </source>
</evidence>
<dbReference type="PANTHER" id="PTHR13325:SF3">
    <property type="entry name" value="MEMBRANE-BOUND TRANSCRIPTION FACTOR SITE-2 PROTEASE"/>
    <property type="match status" value="1"/>
</dbReference>
<dbReference type="WBParaSite" id="Pan_g5594.t1">
    <property type="protein sequence ID" value="Pan_g5594.t1"/>
    <property type="gene ID" value="Pan_g5594"/>
</dbReference>
<keyword evidence="5 10" id="KW-0812">Transmembrane</keyword>
<name>A0A7E4W2P6_PANRE</name>